<dbReference type="Pfam" id="PF10531">
    <property type="entry name" value="SLBB"/>
    <property type="match status" value="1"/>
</dbReference>
<comment type="caution">
    <text evidence="4">The sequence shown here is derived from an EMBL/GenBank/DDBJ whole genome shotgun (WGS) entry which is preliminary data.</text>
</comment>
<accession>A0A4Y8ZV65</accession>
<evidence type="ECO:0000259" key="3">
    <source>
        <dbReference type="Pfam" id="PF10531"/>
    </source>
</evidence>
<dbReference type="InterPro" id="IPR019554">
    <property type="entry name" value="Soluble_ligand-bd"/>
</dbReference>
<dbReference type="OrthoDB" id="8410640at2"/>
<dbReference type="Proteomes" id="UP000298213">
    <property type="component" value="Unassembled WGS sequence"/>
</dbReference>
<reference evidence="4 5" key="1">
    <citation type="submission" date="2019-03" db="EMBL/GenBank/DDBJ databases">
        <title>Genome sequence of Sphingomonas sp. 17J27-24.</title>
        <authorList>
            <person name="Kim M."/>
            <person name="Maeng S."/>
            <person name="Sathiyaraj S."/>
        </authorList>
    </citation>
    <scope>NUCLEOTIDE SEQUENCE [LARGE SCALE GENOMIC DNA]</scope>
    <source>
        <strain evidence="4 5">17J27-24</strain>
    </source>
</reference>
<dbReference type="Gene3D" id="3.10.560.10">
    <property type="entry name" value="Outer membrane lipoprotein wza domain like"/>
    <property type="match status" value="1"/>
</dbReference>
<dbReference type="GO" id="GO:0015159">
    <property type="term" value="F:polysaccharide transmembrane transporter activity"/>
    <property type="evidence" value="ECO:0007669"/>
    <property type="project" value="InterPro"/>
</dbReference>
<dbReference type="PANTHER" id="PTHR33619">
    <property type="entry name" value="POLYSACCHARIDE EXPORT PROTEIN GFCE-RELATED"/>
    <property type="match status" value="1"/>
</dbReference>
<dbReference type="AlphaFoldDB" id="A0A4Y8ZV65"/>
<keyword evidence="5" id="KW-1185">Reference proteome</keyword>
<dbReference type="PANTHER" id="PTHR33619:SF3">
    <property type="entry name" value="POLYSACCHARIDE EXPORT PROTEIN GFCE-RELATED"/>
    <property type="match status" value="1"/>
</dbReference>
<keyword evidence="1" id="KW-0732">Signal</keyword>
<feature type="domain" description="Polysaccharide export protein N-terminal" evidence="2">
    <location>
        <begin position="3"/>
        <end position="76"/>
    </location>
</feature>
<name>A0A4Y8ZV65_9SPHN</name>
<dbReference type="RefSeq" id="WP_135082934.1">
    <property type="nucleotide sequence ID" value="NZ_SPDV01000002.1"/>
</dbReference>
<dbReference type="InterPro" id="IPR003715">
    <property type="entry name" value="Poly_export_N"/>
</dbReference>
<sequence length="188" mass="20659">MLESDYRIAPLDKLKVSVFQVPDLSGDYEVDLLGNLSMPLIGSVRAVDLTTEQLDRKLTELLGAKYLQSPDINVGVVSSTTRQVTVDGAVRNPGMFPVNGKMTLIQAIALAKGTDEFSNPRRVAVFRQIGGQRMAAAFDLTDIRRGKIEDPRIYSGDIVVVDGSRVKQVQREVLQSLPILGLFNPLNF</sequence>
<dbReference type="EMBL" id="SPDV01000002">
    <property type="protein sequence ID" value="TFI59911.1"/>
    <property type="molecule type" value="Genomic_DNA"/>
</dbReference>
<evidence type="ECO:0000256" key="1">
    <source>
        <dbReference type="ARBA" id="ARBA00022729"/>
    </source>
</evidence>
<dbReference type="Gene3D" id="3.30.1950.10">
    <property type="entry name" value="wza like domain"/>
    <property type="match status" value="1"/>
</dbReference>
<feature type="domain" description="Soluble ligand binding" evidence="3">
    <location>
        <begin position="84"/>
        <end position="134"/>
    </location>
</feature>
<dbReference type="InterPro" id="IPR049712">
    <property type="entry name" value="Poly_export"/>
</dbReference>
<proteinExistence type="predicted"/>
<evidence type="ECO:0000259" key="2">
    <source>
        <dbReference type="Pfam" id="PF02563"/>
    </source>
</evidence>
<evidence type="ECO:0000313" key="4">
    <source>
        <dbReference type="EMBL" id="TFI59911.1"/>
    </source>
</evidence>
<gene>
    <name evidence="4" type="ORF">E2493_01270</name>
</gene>
<organism evidence="4 5">
    <name type="scientific">Sphingomonas parva</name>
    <dbReference type="NCBI Taxonomy" id="2555898"/>
    <lineage>
        <taxon>Bacteria</taxon>
        <taxon>Pseudomonadati</taxon>
        <taxon>Pseudomonadota</taxon>
        <taxon>Alphaproteobacteria</taxon>
        <taxon>Sphingomonadales</taxon>
        <taxon>Sphingomonadaceae</taxon>
        <taxon>Sphingomonas</taxon>
    </lineage>
</organism>
<protein>
    <submittedName>
        <fullName evidence="4">Polysaccharide export protein</fullName>
    </submittedName>
</protein>
<evidence type="ECO:0000313" key="5">
    <source>
        <dbReference type="Proteomes" id="UP000298213"/>
    </source>
</evidence>
<dbReference type="Pfam" id="PF02563">
    <property type="entry name" value="Poly_export"/>
    <property type="match status" value="1"/>
</dbReference>